<comment type="caution">
    <text evidence="1">The sequence shown here is derived from an EMBL/GenBank/DDBJ whole genome shotgun (WGS) entry which is preliminary data.</text>
</comment>
<dbReference type="EMBL" id="JAGGLB010000009">
    <property type="protein sequence ID" value="MBP1991563.1"/>
    <property type="molecule type" value="Genomic_DNA"/>
</dbReference>
<evidence type="ECO:0000313" key="1">
    <source>
        <dbReference type="EMBL" id="MBP1991563.1"/>
    </source>
</evidence>
<reference evidence="1 2" key="1">
    <citation type="submission" date="2021-03" db="EMBL/GenBank/DDBJ databases">
        <title>Genomic Encyclopedia of Type Strains, Phase IV (KMG-IV): sequencing the most valuable type-strain genomes for metagenomic binning, comparative biology and taxonomic classification.</title>
        <authorList>
            <person name="Goeker M."/>
        </authorList>
    </citation>
    <scope>NUCLEOTIDE SEQUENCE [LARGE SCALE GENOMIC DNA]</scope>
    <source>
        <strain evidence="1 2">DSM 26048</strain>
    </source>
</reference>
<sequence length="29" mass="3543">MKAVRLSFGVRVILVIVAKEREWLWEEER</sequence>
<name>A0ABS4IVF5_9BACL</name>
<evidence type="ECO:0000313" key="2">
    <source>
        <dbReference type="Proteomes" id="UP001519287"/>
    </source>
</evidence>
<dbReference type="Proteomes" id="UP001519287">
    <property type="component" value="Unassembled WGS sequence"/>
</dbReference>
<gene>
    <name evidence="1" type="ORF">J2Z66_003170</name>
</gene>
<organism evidence="1 2">
    <name type="scientific">Paenibacillus eucommiae</name>
    <dbReference type="NCBI Taxonomy" id="1355755"/>
    <lineage>
        <taxon>Bacteria</taxon>
        <taxon>Bacillati</taxon>
        <taxon>Bacillota</taxon>
        <taxon>Bacilli</taxon>
        <taxon>Bacillales</taxon>
        <taxon>Paenibacillaceae</taxon>
        <taxon>Paenibacillus</taxon>
    </lineage>
</organism>
<proteinExistence type="predicted"/>
<accession>A0ABS4IVF5</accession>
<protein>
    <submittedName>
        <fullName evidence="1">Uncharacterized protein</fullName>
    </submittedName>
</protein>
<keyword evidence="2" id="KW-1185">Reference proteome</keyword>